<dbReference type="OrthoDB" id="9778320at2"/>
<dbReference type="RefSeq" id="WP_117327072.1">
    <property type="nucleotide sequence ID" value="NZ_QVTE01000034.1"/>
</dbReference>
<reference evidence="4 5" key="1">
    <citation type="submission" date="2018-08" db="EMBL/GenBank/DDBJ databases">
        <title>Bacillus chawlae sp. nov., Bacillus glennii sp. nov., and Bacillus saganii sp. nov. Isolated from the Vehicle Assembly Building at Kennedy Space Center where the Viking Spacecraft were Assembled.</title>
        <authorList>
            <person name="Seuylemezian A."/>
            <person name="Vaishampayan P."/>
        </authorList>
    </citation>
    <scope>NUCLEOTIDE SEQUENCE [LARGE SCALE GENOMIC DNA]</scope>
    <source>
        <strain evidence="4 5">V47-23a</strain>
    </source>
</reference>
<evidence type="ECO:0000313" key="5">
    <source>
        <dbReference type="Proteomes" id="UP000264541"/>
    </source>
</evidence>
<name>A0A372LN68_9BACI</name>
<dbReference type="InterPro" id="IPR002509">
    <property type="entry name" value="NODB_dom"/>
</dbReference>
<proteinExistence type="predicted"/>
<evidence type="ECO:0000259" key="3">
    <source>
        <dbReference type="PROSITE" id="PS51677"/>
    </source>
</evidence>
<accession>A0A372LN68</accession>
<evidence type="ECO:0000313" key="4">
    <source>
        <dbReference type="EMBL" id="RFU68323.1"/>
    </source>
</evidence>
<dbReference type="AlphaFoldDB" id="A0A372LN68"/>
<keyword evidence="5" id="KW-1185">Reference proteome</keyword>
<dbReference type="Proteomes" id="UP000264541">
    <property type="component" value="Unassembled WGS sequence"/>
</dbReference>
<evidence type="ECO:0000256" key="2">
    <source>
        <dbReference type="SAM" id="MobiDB-lite"/>
    </source>
</evidence>
<gene>
    <name evidence="4" type="ORF">D0469_12485</name>
</gene>
<feature type="region of interest" description="Disordered" evidence="2">
    <location>
        <begin position="423"/>
        <end position="446"/>
    </location>
</feature>
<dbReference type="GO" id="GO:0016810">
    <property type="term" value="F:hydrolase activity, acting on carbon-nitrogen (but not peptide) bonds"/>
    <property type="evidence" value="ECO:0007669"/>
    <property type="project" value="InterPro"/>
</dbReference>
<dbReference type="InterPro" id="IPR051398">
    <property type="entry name" value="Polysacch_Deacetylase"/>
</dbReference>
<dbReference type="Gene3D" id="3.20.20.370">
    <property type="entry name" value="Glycoside hydrolase/deacetylase"/>
    <property type="match status" value="1"/>
</dbReference>
<keyword evidence="1" id="KW-0732">Signal</keyword>
<dbReference type="Pfam" id="PF01522">
    <property type="entry name" value="Polysacc_deac_1"/>
    <property type="match status" value="1"/>
</dbReference>
<protein>
    <recommendedName>
        <fullName evidence="3">NodB homology domain-containing protein</fullName>
    </recommendedName>
</protein>
<dbReference type="GO" id="GO:0005975">
    <property type="term" value="P:carbohydrate metabolic process"/>
    <property type="evidence" value="ECO:0007669"/>
    <property type="project" value="InterPro"/>
</dbReference>
<evidence type="ECO:0000256" key="1">
    <source>
        <dbReference type="ARBA" id="ARBA00022729"/>
    </source>
</evidence>
<sequence length="446" mass="49591">MQIYIKRIMLIVTVVLGISFMPEAAKAAIVKNIMAGQDAPVYSLSGKTKVMVGNLVKGQEYALIGEDSGNYHITFGNGRAYVSKRNMAITARMANQTNESRIGTVKSGVITLRKTVIYDKTDKSKKAIAVINTNIRFPVLSKAGEWYKVGIGNRIGFIPSGNVKDDQGIPVLMYHHMLENPALTPFKNNDMVITVSAFEEQMNFLKADGWKAIDGQELERYLNSEQILTGKAVLITFDDGYTSSLKYAYPILKRNGLKATQFVIGGRTYPAANPWDENKLQYIGYKEMLETSDIFDYQHHTFGMHLRESESLIPYLISKNYEQIKADVERGRRHLGEGVLDPASIKYLAYPWGQYDEETMAAVKDAGITMAFTTETGNVKLGDNPLKLKRQGIAPRHSVADFVNKLNGTYVDPRIKVNKPVQNVVENPQQNGKTPSKTGAASSKGK</sequence>
<dbReference type="EMBL" id="QVTE01000034">
    <property type="protein sequence ID" value="RFU68323.1"/>
    <property type="molecule type" value="Genomic_DNA"/>
</dbReference>
<dbReference type="InterPro" id="IPR011330">
    <property type="entry name" value="Glyco_hydro/deAcase_b/a-brl"/>
</dbReference>
<dbReference type="PANTHER" id="PTHR34216:SF13">
    <property type="entry name" value="XYLANASE_CHITIN DEACETYLASE"/>
    <property type="match status" value="1"/>
</dbReference>
<comment type="caution">
    <text evidence="4">The sequence shown here is derived from an EMBL/GenBank/DDBJ whole genome shotgun (WGS) entry which is preliminary data.</text>
</comment>
<dbReference type="PANTHER" id="PTHR34216">
    <property type="match status" value="1"/>
</dbReference>
<dbReference type="PROSITE" id="PS51677">
    <property type="entry name" value="NODB"/>
    <property type="match status" value="1"/>
</dbReference>
<organism evidence="4 5">
    <name type="scientific">Peribacillus saganii</name>
    <dbReference type="NCBI Taxonomy" id="2303992"/>
    <lineage>
        <taxon>Bacteria</taxon>
        <taxon>Bacillati</taxon>
        <taxon>Bacillota</taxon>
        <taxon>Bacilli</taxon>
        <taxon>Bacillales</taxon>
        <taxon>Bacillaceae</taxon>
        <taxon>Peribacillus</taxon>
    </lineage>
</organism>
<feature type="domain" description="NodB homology" evidence="3">
    <location>
        <begin position="231"/>
        <end position="446"/>
    </location>
</feature>
<dbReference type="SUPFAM" id="SSF88713">
    <property type="entry name" value="Glycoside hydrolase/deacetylase"/>
    <property type="match status" value="1"/>
</dbReference>